<dbReference type="AlphaFoldDB" id="X1QS53"/>
<feature type="non-terminal residue" evidence="1">
    <location>
        <position position="1"/>
    </location>
</feature>
<evidence type="ECO:0000313" key="1">
    <source>
        <dbReference type="EMBL" id="GAI71068.1"/>
    </source>
</evidence>
<comment type="caution">
    <text evidence="1">The sequence shown here is derived from an EMBL/GenBank/DDBJ whole genome shotgun (WGS) entry which is preliminary data.</text>
</comment>
<sequence>GYLPTNMGWLNVKINLAYWSKDGAISPVDAICHSAEILVEQLSPFI</sequence>
<dbReference type="EMBL" id="BARV01045724">
    <property type="protein sequence ID" value="GAI71068.1"/>
    <property type="molecule type" value="Genomic_DNA"/>
</dbReference>
<name>X1QS53_9ZZZZ</name>
<feature type="non-terminal residue" evidence="1">
    <location>
        <position position="46"/>
    </location>
</feature>
<proteinExistence type="predicted"/>
<organism evidence="1">
    <name type="scientific">marine sediment metagenome</name>
    <dbReference type="NCBI Taxonomy" id="412755"/>
    <lineage>
        <taxon>unclassified sequences</taxon>
        <taxon>metagenomes</taxon>
        <taxon>ecological metagenomes</taxon>
    </lineage>
</organism>
<accession>X1QS53</accession>
<protein>
    <submittedName>
        <fullName evidence="1">Uncharacterized protein</fullName>
    </submittedName>
</protein>
<reference evidence="1" key="1">
    <citation type="journal article" date="2014" name="Front. Microbiol.">
        <title>High frequency of phylogenetically diverse reductive dehalogenase-homologous genes in deep subseafloor sedimentary metagenomes.</title>
        <authorList>
            <person name="Kawai M."/>
            <person name="Futagami T."/>
            <person name="Toyoda A."/>
            <person name="Takaki Y."/>
            <person name="Nishi S."/>
            <person name="Hori S."/>
            <person name="Arai W."/>
            <person name="Tsubouchi T."/>
            <person name="Morono Y."/>
            <person name="Uchiyama I."/>
            <person name="Ito T."/>
            <person name="Fujiyama A."/>
            <person name="Inagaki F."/>
            <person name="Takami H."/>
        </authorList>
    </citation>
    <scope>NUCLEOTIDE SEQUENCE</scope>
    <source>
        <strain evidence="1">Expedition CK06-06</strain>
    </source>
</reference>
<gene>
    <name evidence="1" type="ORF">S06H3_66769</name>
</gene>